<name>A0ABS1KEN6_9FLAO</name>
<reference evidence="1 2" key="1">
    <citation type="submission" date="2021-01" db="EMBL/GenBank/DDBJ databases">
        <title>Genome seq and assembly of Flavobacterium sp. GN10.</title>
        <authorList>
            <person name="Chhetri G."/>
        </authorList>
    </citation>
    <scope>NUCLEOTIDE SEQUENCE [LARGE SCALE GENOMIC DNA]</scope>
    <source>
        <strain evidence="1 2">GN10</strain>
    </source>
</reference>
<dbReference type="RefSeq" id="WP_202002799.1">
    <property type="nucleotide sequence ID" value="NZ_JAERSF010000002.1"/>
</dbReference>
<sequence>MDNTQELIEIIPFPEFENTFNSINSIEKFVFLPLATLQFKKHSEFENKSFHFISIWDTGDYEESFFNEFRKNIRCIKFKLENNKYFYPEKLNFPFVDLLSQAYDLTHQNFQQNLDYYFEPKSYHEFSSEKSIFNQGREFVFNSLNGIDKFESSYYYERITQYLYTKEKYNLFDKINPQFTYSETFIGITTTEEEVIAGFNEEGKSKNEIINNLLDTPEWLQSPEEIPEKLNLIFIGSVYEGDFTNGSAEIYLFWDKENDEAYQFFQWT</sequence>
<organism evidence="1 2">
    <name type="scientific">Flavobacterium tagetis</name>
    <dbReference type="NCBI Taxonomy" id="2801336"/>
    <lineage>
        <taxon>Bacteria</taxon>
        <taxon>Pseudomonadati</taxon>
        <taxon>Bacteroidota</taxon>
        <taxon>Flavobacteriia</taxon>
        <taxon>Flavobacteriales</taxon>
        <taxon>Flavobacteriaceae</taxon>
        <taxon>Flavobacterium</taxon>
    </lineage>
</organism>
<protein>
    <recommendedName>
        <fullName evidence="3">DUF1963 domain-containing protein</fullName>
    </recommendedName>
</protein>
<accession>A0ABS1KEN6</accession>
<comment type="caution">
    <text evidence="1">The sequence shown here is derived from an EMBL/GenBank/DDBJ whole genome shotgun (WGS) entry which is preliminary data.</text>
</comment>
<proteinExistence type="predicted"/>
<dbReference type="Proteomes" id="UP000603728">
    <property type="component" value="Unassembled WGS sequence"/>
</dbReference>
<evidence type="ECO:0000313" key="1">
    <source>
        <dbReference type="EMBL" id="MBL0737951.1"/>
    </source>
</evidence>
<evidence type="ECO:0008006" key="3">
    <source>
        <dbReference type="Google" id="ProtNLM"/>
    </source>
</evidence>
<gene>
    <name evidence="1" type="ORF">JI750_13680</name>
</gene>
<dbReference type="EMBL" id="JAERSF010000002">
    <property type="protein sequence ID" value="MBL0737951.1"/>
    <property type="molecule type" value="Genomic_DNA"/>
</dbReference>
<keyword evidence="2" id="KW-1185">Reference proteome</keyword>
<evidence type="ECO:0000313" key="2">
    <source>
        <dbReference type="Proteomes" id="UP000603728"/>
    </source>
</evidence>